<evidence type="ECO:0000256" key="3">
    <source>
        <dbReference type="ARBA" id="ARBA00023163"/>
    </source>
</evidence>
<dbReference type="PROSITE" id="PS50995">
    <property type="entry name" value="HTH_MARR_2"/>
    <property type="match status" value="1"/>
</dbReference>
<name>A0A239ZB11_CLOCO</name>
<evidence type="ECO:0000256" key="2">
    <source>
        <dbReference type="ARBA" id="ARBA00023125"/>
    </source>
</evidence>
<keyword evidence="2 5" id="KW-0238">DNA-binding</keyword>
<dbReference type="InterPro" id="IPR039422">
    <property type="entry name" value="MarR/SlyA-like"/>
</dbReference>
<evidence type="ECO:0000313" key="6">
    <source>
        <dbReference type="EMBL" id="SQB34125.1"/>
    </source>
</evidence>
<dbReference type="PANTHER" id="PTHR33164:SF43">
    <property type="entry name" value="HTH-TYPE TRANSCRIPTIONAL REPRESSOR YETL"/>
    <property type="match status" value="1"/>
</dbReference>
<dbReference type="GeneID" id="70576334"/>
<dbReference type="InterPro" id="IPR023187">
    <property type="entry name" value="Tscrpt_reg_MarR-type_CS"/>
</dbReference>
<sequence length="149" mass="17270">MDDKKLFELLKDITNLSKLINRRLSAKLDVKKISPYPVIILNQLDISKPTTLTDIRERLGIPNSTISTVVDKLLEKELVRKEKDATDKRRTFLYLTEKACEEEKKIIKQHVEVFKEILCKATEDDLNTLIDATKLFIKLIEENDKGDEV</sequence>
<dbReference type="SMART" id="SM00347">
    <property type="entry name" value="HTH_MARR"/>
    <property type="match status" value="1"/>
</dbReference>
<dbReference type="PROSITE" id="PS01117">
    <property type="entry name" value="HTH_MARR_1"/>
    <property type="match status" value="1"/>
</dbReference>
<dbReference type="GO" id="GO:0006950">
    <property type="term" value="P:response to stress"/>
    <property type="evidence" value="ECO:0007669"/>
    <property type="project" value="TreeGrafter"/>
</dbReference>
<reference evidence="6 7" key="1">
    <citation type="submission" date="2018-06" db="EMBL/GenBank/DDBJ databases">
        <authorList>
            <consortium name="Pathogen Informatics"/>
            <person name="Doyle S."/>
        </authorList>
    </citation>
    <scope>NUCLEOTIDE SEQUENCE [LARGE SCALE GENOMIC DNA]</scope>
    <source>
        <strain evidence="6 7">NCTC13028</strain>
    </source>
</reference>
<keyword evidence="3" id="KW-0804">Transcription</keyword>
<reference evidence="5 8" key="2">
    <citation type="submission" date="2020-05" db="EMBL/GenBank/DDBJ databases">
        <title>Draft genome sequence of Clostridium cochlearium strain AGROS13 isolated from a sheep dairy farm in New Zealand.</title>
        <authorList>
            <person name="Gupta T.B."/>
            <person name="Jauregui R."/>
            <person name="Risson A.N."/>
            <person name="Brightwell G."/>
            <person name="Maclean P."/>
        </authorList>
    </citation>
    <scope>NUCLEOTIDE SEQUENCE [LARGE SCALE GENOMIC DNA]</scope>
    <source>
        <strain evidence="5 8">AGROS13</strain>
    </source>
</reference>
<evidence type="ECO:0000313" key="5">
    <source>
        <dbReference type="EMBL" id="NOH17289.1"/>
    </source>
</evidence>
<dbReference type="RefSeq" id="WP_096636146.1">
    <property type="nucleotide sequence ID" value="NZ_CP173238.1"/>
</dbReference>
<feature type="domain" description="HTH marR-type" evidence="4">
    <location>
        <begin position="6"/>
        <end position="138"/>
    </location>
</feature>
<evidence type="ECO:0000313" key="8">
    <source>
        <dbReference type="Proteomes" id="UP000528432"/>
    </source>
</evidence>
<gene>
    <name evidence="5" type="ORF">HMJ28_13065</name>
    <name evidence="6" type="ORF">NCTC13028_01019</name>
</gene>
<dbReference type="EMBL" id="JABFIF010000046">
    <property type="protein sequence ID" value="NOH17289.1"/>
    <property type="molecule type" value="Genomic_DNA"/>
</dbReference>
<dbReference type="AlphaFoldDB" id="A0A239ZB11"/>
<dbReference type="GO" id="GO:0003677">
    <property type="term" value="F:DNA binding"/>
    <property type="evidence" value="ECO:0007669"/>
    <property type="project" value="UniProtKB-KW"/>
</dbReference>
<dbReference type="InterPro" id="IPR000835">
    <property type="entry name" value="HTH_MarR-typ"/>
</dbReference>
<accession>A0A239ZB11</accession>
<evidence type="ECO:0000256" key="1">
    <source>
        <dbReference type="ARBA" id="ARBA00023015"/>
    </source>
</evidence>
<dbReference type="GO" id="GO:0003700">
    <property type="term" value="F:DNA-binding transcription factor activity"/>
    <property type="evidence" value="ECO:0007669"/>
    <property type="project" value="InterPro"/>
</dbReference>
<evidence type="ECO:0000313" key="7">
    <source>
        <dbReference type="Proteomes" id="UP000250223"/>
    </source>
</evidence>
<protein>
    <submittedName>
        <fullName evidence="6">Transcriptional regulator</fullName>
    </submittedName>
    <submittedName>
        <fullName evidence="5">Winged helix DNA-binding protein</fullName>
    </submittedName>
</protein>
<dbReference type="Gene3D" id="1.10.10.10">
    <property type="entry name" value="Winged helix-like DNA-binding domain superfamily/Winged helix DNA-binding domain"/>
    <property type="match status" value="1"/>
</dbReference>
<dbReference type="Proteomes" id="UP000528432">
    <property type="component" value="Unassembled WGS sequence"/>
</dbReference>
<dbReference type="InterPro" id="IPR011991">
    <property type="entry name" value="ArsR-like_HTH"/>
</dbReference>
<dbReference type="InterPro" id="IPR036390">
    <property type="entry name" value="WH_DNA-bd_sf"/>
</dbReference>
<dbReference type="Pfam" id="PF12802">
    <property type="entry name" value="MarR_2"/>
    <property type="match status" value="1"/>
</dbReference>
<dbReference type="PANTHER" id="PTHR33164">
    <property type="entry name" value="TRANSCRIPTIONAL REGULATOR, MARR FAMILY"/>
    <property type="match status" value="1"/>
</dbReference>
<keyword evidence="1" id="KW-0805">Transcription regulation</keyword>
<dbReference type="Proteomes" id="UP000250223">
    <property type="component" value="Unassembled WGS sequence"/>
</dbReference>
<evidence type="ECO:0000259" key="4">
    <source>
        <dbReference type="PROSITE" id="PS50995"/>
    </source>
</evidence>
<dbReference type="CDD" id="cd00090">
    <property type="entry name" value="HTH_ARSR"/>
    <property type="match status" value="1"/>
</dbReference>
<dbReference type="InterPro" id="IPR036388">
    <property type="entry name" value="WH-like_DNA-bd_sf"/>
</dbReference>
<dbReference type="EMBL" id="UAWC01000006">
    <property type="protein sequence ID" value="SQB34125.1"/>
    <property type="molecule type" value="Genomic_DNA"/>
</dbReference>
<dbReference type="SUPFAM" id="SSF46785">
    <property type="entry name" value="Winged helix' DNA-binding domain"/>
    <property type="match status" value="1"/>
</dbReference>
<organism evidence="5 8">
    <name type="scientific">Clostridium cochlearium</name>
    <dbReference type="NCBI Taxonomy" id="1494"/>
    <lineage>
        <taxon>Bacteria</taxon>
        <taxon>Bacillati</taxon>
        <taxon>Bacillota</taxon>
        <taxon>Clostridia</taxon>
        <taxon>Eubacteriales</taxon>
        <taxon>Clostridiaceae</taxon>
        <taxon>Clostridium</taxon>
    </lineage>
</organism>
<proteinExistence type="predicted"/>